<dbReference type="EMBL" id="CP001404">
    <property type="protein sequence ID" value="ACP47321.1"/>
    <property type="molecule type" value="Genomic_DNA"/>
</dbReference>
<protein>
    <submittedName>
        <fullName evidence="1">Uncharacterized protein</fullName>
    </submittedName>
</protein>
<evidence type="ECO:0000313" key="1">
    <source>
        <dbReference type="EMBL" id="ACP47321.1"/>
    </source>
</evidence>
<reference evidence="1 2" key="1">
    <citation type="journal article" date="2009" name="Proc. Natl. Acad. Sci. U.S.A.">
        <title>Biogeography of the Sulfolobus islandicus pan-genome.</title>
        <authorList>
            <person name="Reno M.L."/>
            <person name="Held N.L."/>
            <person name="Fields C.J."/>
            <person name="Burke P.V."/>
            <person name="Whitaker R.J."/>
        </authorList>
    </citation>
    <scope>NUCLEOTIDE SEQUENCE [LARGE SCALE GENOMIC DNA]</scope>
    <source>
        <strain evidence="2">Y.N.15.51 / Yellowstone #2</strain>
    </source>
</reference>
<dbReference type="Proteomes" id="UP000006818">
    <property type="component" value="Chromosome"/>
</dbReference>
<gene>
    <name evidence="1" type="ordered locus">YN1551_0126</name>
</gene>
<organism evidence="1 2">
    <name type="scientific">Saccharolobus islandicus (strain Y.N.15.51 / Yellowstone #2)</name>
    <name type="common">Sulfolobus islandicus</name>
    <dbReference type="NCBI Taxonomy" id="419942"/>
    <lineage>
        <taxon>Archaea</taxon>
        <taxon>Thermoproteota</taxon>
        <taxon>Thermoprotei</taxon>
        <taxon>Sulfolobales</taxon>
        <taxon>Sulfolobaceae</taxon>
        <taxon>Saccharolobus</taxon>
    </lineage>
</organism>
<proteinExistence type="predicted"/>
<name>C3NJR9_SACI1</name>
<dbReference type="AlphaFoldDB" id="C3NJR9"/>
<evidence type="ECO:0000313" key="2">
    <source>
        <dbReference type="Proteomes" id="UP000006818"/>
    </source>
</evidence>
<sequence>MKLTILVKEKKVVIISKIVTAYTSTITYKWQLEILSNRN</sequence>
<dbReference type="HOGENOM" id="CLU_3302905_0_0_2"/>
<accession>C3NJR9</accession>
<dbReference type="KEGG" id="sin:YN1551_0126"/>